<feature type="compositionally biased region" description="Low complexity" evidence="5">
    <location>
        <begin position="271"/>
        <end position="284"/>
    </location>
</feature>
<proteinExistence type="predicted"/>
<dbReference type="Gene3D" id="1.10.10.60">
    <property type="entry name" value="Homeodomain-like"/>
    <property type="match status" value="1"/>
</dbReference>
<keyword evidence="2 4" id="KW-0238">DNA-binding</keyword>
<evidence type="ECO:0000313" key="7">
    <source>
        <dbReference type="EMBL" id="GHJ30978.1"/>
    </source>
</evidence>
<reference evidence="7" key="1">
    <citation type="submission" date="2024-05" db="EMBL/GenBank/DDBJ databases">
        <title>Whole genome shotgun sequence of Streptomyces hygroscopicus NBRC 113678.</title>
        <authorList>
            <person name="Komaki H."/>
            <person name="Tamura T."/>
        </authorList>
    </citation>
    <scope>NUCLEOTIDE SEQUENCE</scope>
    <source>
        <strain evidence="7">N11-34</strain>
    </source>
</reference>
<keyword evidence="1" id="KW-0805">Transcription regulation</keyword>
<organism evidence="7 8">
    <name type="scientific">Streptomyces hygroscopicus</name>
    <dbReference type="NCBI Taxonomy" id="1912"/>
    <lineage>
        <taxon>Bacteria</taxon>
        <taxon>Bacillati</taxon>
        <taxon>Actinomycetota</taxon>
        <taxon>Actinomycetes</taxon>
        <taxon>Kitasatosporales</taxon>
        <taxon>Streptomycetaceae</taxon>
        <taxon>Streptomyces</taxon>
        <taxon>Streptomyces violaceusniger group</taxon>
    </lineage>
</organism>
<comment type="caution">
    <text evidence="7">The sequence shown here is derived from an EMBL/GenBank/DDBJ whole genome shotgun (WGS) entry which is preliminary data.</text>
</comment>
<dbReference type="InterPro" id="IPR041347">
    <property type="entry name" value="MftR_C"/>
</dbReference>
<evidence type="ECO:0000256" key="2">
    <source>
        <dbReference type="ARBA" id="ARBA00023125"/>
    </source>
</evidence>
<feature type="DNA-binding region" description="H-T-H motif" evidence="4">
    <location>
        <begin position="115"/>
        <end position="134"/>
    </location>
</feature>
<dbReference type="InterPro" id="IPR050109">
    <property type="entry name" value="HTH-type_TetR-like_transc_reg"/>
</dbReference>
<dbReference type="PRINTS" id="PR00455">
    <property type="entry name" value="HTHTETR"/>
</dbReference>
<feature type="domain" description="HTH tetR-type" evidence="6">
    <location>
        <begin position="92"/>
        <end position="152"/>
    </location>
</feature>
<keyword evidence="3" id="KW-0804">Transcription</keyword>
<dbReference type="PANTHER" id="PTHR30055">
    <property type="entry name" value="HTH-TYPE TRANSCRIPTIONAL REGULATOR RUTR"/>
    <property type="match status" value="1"/>
</dbReference>
<accession>A0ABQ3U5T5</accession>
<evidence type="ECO:0000256" key="1">
    <source>
        <dbReference type="ARBA" id="ARBA00023015"/>
    </source>
</evidence>
<protein>
    <recommendedName>
        <fullName evidence="6">HTH tetR-type domain-containing protein</fullName>
    </recommendedName>
</protein>
<feature type="compositionally biased region" description="Basic and acidic residues" evidence="5">
    <location>
        <begin position="45"/>
        <end position="73"/>
    </location>
</feature>
<dbReference type="Proteomes" id="UP001054854">
    <property type="component" value="Unassembled WGS sequence"/>
</dbReference>
<dbReference type="PANTHER" id="PTHR30055:SF234">
    <property type="entry name" value="HTH-TYPE TRANSCRIPTIONAL REGULATOR BETI"/>
    <property type="match status" value="1"/>
</dbReference>
<evidence type="ECO:0000313" key="8">
    <source>
        <dbReference type="Proteomes" id="UP001054854"/>
    </source>
</evidence>
<gene>
    <name evidence="7" type="ORF">TPA0910_54110</name>
</gene>
<dbReference type="Gene3D" id="1.10.357.10">
    <property type="entry name" value="Tetracycline Repressor, domain 2"/>
    <property type="match status" value="1"/>
</dbReference>
<dbReference type="PROSITE" id="PS50977">
    <property type="entry name" value="HTH_TETR_2"/>
    <property type="match status" value="1"/>
</dbReference>
<feature type="region of interest" description="Disordered" evidence="5">
    <location>
        <begin position="1"/>
        <end position="94"/>
    </location>
</feature>
<evidence type="ECO:0000256" key="3">
    <source>
        <dbReference type="ARBA" id="ARBA00023163"/>
    </source>
</evidence>
<keyword evidence="8" id="KW-1185">Reference proteome</keyword>
<dbReference type="InterPro" id="IPR009057">
    <property type="entry name" value="Homeodomain-like_sf"/>
</dbReference>
<dbReference type="EMBL" id="BNEK01000005">
    <property type="protein sequence ID" value="GHJ30978.1"/>
    <property type="molecule type" value="Genomic_DNA"/>
</dbReference>
<dbReference type="Pfam" id="PF00440">
    <property type="entry name" value="TetR_N"/>
    <property type="match status" value="1"/>
</dbReference>
<dbReference type="InterPro" id="IPR001647">
    <property type="entry name" value="HTH_TetR"/>
</dbReference>
<sequence length="319" mass="34879">MPKATTTSQPERKPTRKSARKPERKPGQKPEQEPERSPARQSGRNAERESERRSARKPERQSERSPARQSERKPTRKPARKPGPGLRERKKIKTRQAIRRAALRLFAEQGYEATPVDRIAAAADVSTSTVFRYFPAKEDIVLTDEYDVLMAEAIRERPLDEPPAVSLRHAVVGLLGPAAGAEREELLVRLALVQQVPTLRTRMSGGLADNGVLLGEVLAERSGRAPDDFEVRVAVGAVLGALREAVFHCLERRLAQPTASATDEAGKTRKTGAAARRAAGNAAKTRTRTSGNGTDARDGDEMAAAIDRALDLLTRGLPL</sequence>
<name>A0ABQ3U5T5_STRHY</name>
<evidence type="ECO:0000259" key="6">
    <source>
        <dbReference type="PROSITE" id="PS50977"/>
    </source>
</evidence>
<feature type="region of interest" description="Disordered" evidence="5">
    <location>
        <begin position="257"/>
        <end position="300"/>
    </location>
</feature>
<feature type="compositionally biased region" description="Basic and acidic residues" evidence="5">
    <location>
        <begin position="20"/>
        <end position="38"/>
    </location>
</feature>
<evidence type="ECO:0000256" key="5">
    <source>
        <dbReference type="SAM" id="MobiDB-lite"/>
    </source>
</evidence>
<evidence type="ECO:0000256" key="4">
    <source>
        <dbReference type="PROSITE-ProRule" id="PRU00335"/>
    </source>
</evidence>
<dbReference type="SUPFAM" id="SSF46689">
    <property type="entry name" value="Homeodomain-like"/>
    <property type="match status" value="1"/>
</dbReference>
<dbReference type="Pfam" id="PF17754">
    <property type="entry name" value="TetR_C_14"/>
    <property type="match status" value="1"/>
</dbReference>